<evidence type="ECO:0000313" key="16">
    <source>
        <dbReference type="Proteomes" id="UP000442535"/>
    </source>
</evidence>
<keyword evidence="9 12" id="KW-1133">Transmembrane helix</keyword>
<dbReference type="InterPro" id="IPR047055">
    <property type="entry name" value="MotA-like"/>
</dbReference>
<evidence type="ECO:0000256" key="10">
    <source>
        <dbReference type="ARBA" id="ARBA00023065"/>
    </source>
</evidence>
<keyword evidence="7" id="KW-0283">Flagellar rotation</keyword>
<name>A0A7K0K3E1_9ACTO</name>
<dbReference type="RefSeq" id="WP_154545206.1">
    <property type="nucleotide sequence ID" value="NZ_VUMY01000011.1"/>
</dbReference>
<evidence type="ECO:0000256" key="12">
    <source>
        <dbReference type="SAM" id="Phobius"/>
    </source>
</evidence>
<evidence type="ECO:0000313" key="15">
    <source>
        <dbReference type="EMBL" id="MST50007.1"/>
    </source>
</evidence>
<sequence length="259" mass="27697">MDPASIIGIVGAISAVVAMLYMEGSHLSSILLPPPMILVFGGTILATMATFTMKDFIYAFKRVPPGLTAKLPDPTEAIDTIVSLSEKARREGLLALEDAAKGIEDDFMREGLMSAIDGTDPEELREMLGDKIEAKKESDKGAYEWFKQAGGYAPTIGIIGTVVSLVHVLTNLSNPEALGPMIASAFVATLWGLLSANMIWLPISGRLERLSHLEAARMEIITEGLISLQSGANPRQVGERLRSLIPPSQLKAPKEAAAA</sequence>
<dbReference type="InterPro" id="IPR000540">
    <property type="entry name" value="Flag_MotA_CS"/>
</dbReference>
<evidence type="ECO:0000256" key="2">
    <source>
        <dbReference type="ARBA" id="ARBA00008038"/>
    </source>
</evidence>
<dbReference type="Proteomes" id="UP000442535">
    <property type="component" value="Unassembled WGS sequence"/>
</dbReference>
<feature type="transmembrane region" description="Helical" evidence="12">
    <location>
        <begin position="34"/>
        <end position="53"/>
    </location>
</feature>
<keyword evidence="6 12" id="KW-0812">Transmembrane</keyword>
<gene>
    <name evidence="15" type="ORF">FYJ63_07130</name>
</gene>
<evidence type="ECO:0000256" key="4">
    <source>
        <dbReference type="ARBA" id="ARBA00022475"/>
    </source>
</evidence>
<accession>A0A7K0K3E1</accession>
<dbReference type="GO" id="GO:0006935">
    <property type="term" value="P:chemotaxis"/>
    <property type="evidence" value="ECO:0007669"/>
    <property type="project" value="UniProtKB-KW"/>
</dbReference>
<comment type="caution">
    <text evidence="15">The sequence shown here is derived from an EMBL/GenBank/DDBJ whole genome shotgun (WGS) entry which is preliminary data.</text>
</comment>
<evidence type="ECO:0000256" key="3">
    <source>
        <dbReference type="ARBA" id="ARBA00022448"/>
    </source>
</evidence>
<feature type="transmembrane region" description="Helical" evidence="12">
    <location>
        <begin position="5"/>
        <end position="22"/>
    </location>
</feature>
<keyword evidence="4" id="KW-1003">Cell membrane</keyword>
<protein>
    <submittedName>
        <fullName evidence="15">Motility protein A</fullName>
    </submittedName>
</protein>
<keyword evidence="8" id="KW-0375">Hydrogen ion transport</keyword>
<keyword evidence="10" id="KW-0406">Ion transport</keyword>
<evidence type="ECO:0000256" key="1">
    <source>
        <dbReference type="ARBA" id="ARBA00004651"/>
    </source>
</evidence>
<evidence type="ECO:0000256" key="7">
    <source>
        <dbReference type="ARBA" id="ARBA00022779"/>
    </source>
</evidence>
<dbReference type="Pfam" id="PF20560">
    <property type="entry name" value="MotA_N"/>
    <property type="match status" value="1"/>
</dbReference>
<keyword evidence="11 12" id="KW-0472">Membrane</keyword>
<proteinExistence type="inferred from homology"/>
<evidence type="ECO:0000256" key="9">
    <source>
        <dbReference type="ARBA" id="ARBA00022989"/>
    </source>
</evidence>
<keyword evidence="3" id="KW-0813">Transport</keyword>
<dbReference type="GO" id="GO:0005886">
    <property type="term" value="C:plasma membrane"/>
    <property type="evidence" value="ECO:0007669"/>
    <property type="project" value="UniProtKB-SubCell"/>
</dbReference>
<evidence type="ECO:0000256" key="5">
    <source>
        <dbReference type="ARBA" id="ARBA00022500"/>
    </source>
</evidence>
<comment type="subcellular location">
    <subcellularLocation>
        <location evidence="1">Cell membrane</location>
        <topology evidence="1">Multi-pass membrane protein</topology>
    </subcellularLocation>
</comment>
<dbReference type="PANTHER" id="PTHR30433">
    <property type="entry name" value="CHEMOTAXIS PROTEIN MOTA"/>
    <property type="match status" value="1"/>
</dbReference>
<dbReference type="AlphaFoldDB" id="A0A7K0K3E1"/>
<organism evidence="15 16">
    <name type="scientific">Mobiluncus porci</name>
    <dbReference type="NCBI Taxonomy" id="2652278"/>
    <lineage>
        <taxon>Bacteria</taxon>
        <taxon>Bacillati</taxon>
        <taxon>Actinomycetota</taxon>
        <taxon>Actinomycetes</taxon>
        <taxon>Actinomycetales</taxon>
        <taxon>Actinomycetaceae</taxon>
        <taxon>Mobiluncus</taxon>
    </lineage>
</organism>
<dbReference type="PROSITE" id="PS01307">
    <property type="entry name" value="MOTA"/>
    <property type="match status" value="1"/>
</dbReference>
<dbReference type="InterPro" id="IPR046786">
    <property type="entry name" value="MotA_N"/>
</dbReference>
<evidence type="ECO:0000256" key="11">
    <source>
        <dbReference type="ARBA" id="ARBA00023136"/>
    </source>
</evidence>
<feature type="domain" description="Motility protein A N-terminal" evidence="14">
    <location>
        <begin position="6"/>
        <end position="91"/>
    </location>
</feature>
<feature type="transmembrane region" description="Helical" evidence="12">
    <location>
        <begin position="149"/>
        <end position="169"/>
    </location>
</feature>
<dbReference type="InterPro" id="IPR002898">
    <property type="entry name" value="MotA_ExbB_proton_chnl"/>
</dbReference>
<reference evidence="15 16" key="1">
    <citation type="submission" date="2019-08" db="EMBL/GenBank/DDBJ databases">
        <title>In-depth cultivation of the pig gut microbiome towards novel bacterial diversity and tailored functional studies.</title>
        <authorList>
            <person name="Wylensek D."/>
            <person name="Hitch T.C.A."/>
            <person name="Clavel T."/>
        </authorList>
    </citation>
    <scope>NUCLEOTIDE SEQUENCE [LARGE SCALE GENOMIC DNA]</scope>
    <source>
        <strain evidence="15 16">RF-GAM-744-WT-7</strain>
    </source>
</reference>
<comment type="similarity">
    <text evidence="2">Belongs to the MotA family.</text>
</comment>
<keyword evidence="16" id="KW-1185">Reference proteome</keyword>
<feature type="transmembrane region" description="Helical" evidence="12">
    <location>
        <begin position="181"/>
        <end position="203"/>
    </location>
</feature>
<evidence type="ECO:0000259" key="14">
    <source>
        <dbReference type="Pfam" id="PF20560"/>
    </source>
</evidence>
<feature type="domain" description="MotA/TolQ/ExbB proton channel" evidence="13">
    <location>
        <begin position="100"/>
        <end position="219"/>
    </location>
</feature>
<dbReference type="GO" id="GO:0071978">
    <property type="term" value="P:bacterial-type flagellum-dependent swarming motility"/>
    <property type="evidence" value="ECO:0007669"/>
    <property type="project" value="InterPro"/>
</dbReference>
<evidence type="ECO:0000259" key="13">
    <source>
        <dbReference type="Pfam" id="PF01618"/>
    </source>
</evidence>
<evidence type="ECO:0000256" key="8">
    <source>
        <dbReference type="ARBA" id="ARBA00022781"/>
    </source>
</evidence>
<keyword evidence="5" id="KW-0145">Chemotaxis</keyword>
<dbReference type="GO" id="GO:1902600">
    <property type="term" value="P:proton transmembrane transport"/>
    <property type="evidence" value="ECO:0007669"/>
    <property type="project" value="UniProtKB-KW"/>
</dbReference>
<evidence type="ECO:0000256" key="6">
    <source>
        <dbReference type="ARBA" id="ARBA00022692"/>
    </source>
</evidence>
<dbReference type="EMBL" id="VUMY01000011">
    <property type="protein sequence ID" value="MST50007.1"/>
    <property type="molecule type" value="Genomic_DNA"/>
</dbReference>
<dbReference type="Pfam" id="PF01618">
    <property type="entry name" value="MotA_ExbB"/>
    <property type="match status" value="1"/>
</dbReference>